<gene>
    <name evidence="1" type="ORF">GCM10010170_078500</name>
</gene>
<organism evidence="1 2">
    <name type="scientific">Dactylosporangium salmoneum</name>
    <dbReference type="NCBI Taxonomy" id="53361"/>
    <lineage>
        <taxon>Bacteria</taxon>
        <taxon>Bacillati</taxon>
        <taxon>Actinomycetota</taxon>
        <taxon>Actinomycetes</taxon>
        <taxon>Micromonosporales</taxon>
        <taxon>Micromonosporaceae</taxon>
        <taxon>Dactylosporangium</taxon>
    </lineage>
</organism>
<sequence>MQVKGRFSDFEERPFIVWTVERARRIGIRQIGSWRRNETPVLGSHRDAAVHLHDLARHSRRRSKLEVPAARLATLIASLVTRSG</sequence>
<evidence type="ECO:0000313" key="2">
    <source>
        <dbReference type="Proteomes" id="UP001501444"/>
    </source>
</evidence>
<comment type="caution">
    <text evidence="1">The sequence shown here is derived from an EMBL/GenBank/DDBJ whole genome shotgun (WGS) entry which is preliminary data.</text>
</comment>
<keyword evidence="2" id="KW-1185">Reference proteome</keyword>
<proteinExistence type="predicted"/>
<dbReference type="Proteomes" id="UP001501444">
    <property type="component" value="Unassembled WGS sequence"/>
</dbReference>
<evidence type="ECO:0000313" key="1">
    <source>
        <dbReference type="EMBL" id="GAA2375126.1"/>
    </source>
</evidence>
<dbReference type="RefSeq" id="WP_344617715.1">
    <property type="nucleotide sequence ID" value="NZ_BAAARV010000078.1"/>
</dbReference>
<accession>A0ABP5UDF6</accession>
<evidence type="ECO:0008006" key="3">
    <source>
        <dbReference type="Google" id="ProtNLM"/>
    </source>
</evidence>
<name>A0ABP5UDF6_9ACTN</name>
<dbReference type="EMBL" id="BAAARV010000078">
    <property type="protein sequence ID" value="GAA2375126.1"/>
    <property type="molecule type" value="Genomic_DNA"/>
</dbReference>
<reference evidence="2" key="1">
    <citation type="journal article" date="2019" name="Int. J. Syst. Evol. Microbiol.">
        <title>The Global Catalogue of Microorganisms (GCM) 10K type strain sequencing project: providing services to taxonomists for standard genome sequencing and annotation.</title>
        <authorList>
            <consortium name="The Broad Institute Genomics Platform"/>
            <consortium name="The Broad Institute Genome Sequencing Center for Infectious Disease"/>
            <person name="Wu L."/>
            <person name="Ma J."/>
        </authorList>
    </citation>
    <scope>NUCLEOTIDE SEQUENCE [LARGE SCALE GENOMIC DNA]</scope>
    <source>
        <strain evidence="2">JCM 3272</strain>
    </source>
</reference>
<protein>
    <recommendedName>
        <fullName evidence="3">Transposase</fullName>
    </recommendedName>
</protein>